<dbReference type="STRING" id="1685378.AVO44_16800"/>
<dbReference type="AlphaFoldDB" id="A0A0X3TSY0"/>
<gene>
    <name evidence="2" type="ORF">AVO44_16800</name>
</gene>
<dbReference type="PANTHER" id="PTHR31757:SF0">
    <property type="entry name" value="SLL0781 PROTEIN"/>
    <property type="match status" value="1"/>
</dbReference>
<sequence>MAATAWNGRDADVVTPDVTDDSELGNRTEFLSVHKAAQALLPRVWNTEQDDRLIKELWDNSGNRIAARILYELPGKNEQRLRHCGSEECELAAKGRPHHWTQNPRPEDRPSFHALGH</sequence>
<keyword evidence="3" id="KW-1185">Reference proteome</keyword>
<dbReference type="InterPro" id="IPR032710">
    <property type="entry name" value="NTF2-like_dom_sf"/>
</dbReference>
<dbReference type="SUPFAM" id="SSF54427">
    <property type="entry name" value="NTF2-like"/>
    <property type="match status" value="1"/>
</dbReference>
<accession>A0A0X3TSY0</accession>
<feature type="region of interest" description="Disordered" evidence="1">
    <location>
        <begin position="1"/>
        <end position="20"/>
    </location>
</feature>
<dbReference type="Proteomes" id="UP000053690">
    <property type="component" value="Unassembled WGS sequence"/>
</dbReference>
<dbReference type="EMBL" id="LQBP01000009">
    <property type="protein sequence ID" value="KUJ77566.1"/>
    <property type="molecule type" value="Genomic_DNA"/>
</dbReference>
<protein>
    <submittedName>
        <fullName evidence="2">Uncharacterized protein</fullName>
    </submittedName>
</protein>
<dbReference type="Pfam" id="PF07080">
    <property type="entry name" value="DUF1348"/>
    <property type="match status" value="1"/>
</dbReference>
<dbReference type="PANTHER" id="PTHR31757">
    <property type="entry name" value="SLL0781 PROTEIN"/>
    <property type="match status" value="1"/>
</dbReference>
<evidence type="ECO:0000313" key="3">
    <source>
        <dbReference type="Proteomes" id="UP000053690"/>
    </source>
</evidence>
<reference evidence="3" key="1">
    <citation type="submission" date="2015-12" db="EMBL/GenBank/DDBJ databases">
        <authorList>
            <person name="Zhang G."/>
            <person name="Stingl U."/>
        </authorList>
    </citation>
    <scope>NUCLEOTIDE SEQUENCE [LARGE SCALE GENOMIC DNA]</scope>
    <source>
        <strain evidence="3">ZGT108</strain>
    </source>
</reference>
<comment type="caution">
    <text evidence="2">The sequence shown here is derived from an EMBL/GenBank/DDBJ whole genome shotgun (WGS) entry which is preliminary data.</text>
</comment>
<dbReference type="InterPro" id="IPR009783">
    <property type="entry name" value="DUF1348"/>
</dbReference>
<evidence type="ECO:0000256" key="1">
    <source>
        <dbReference type="SAM" id="MobiDB-lite"/>
    </source>
</evidence>
<feature type="region of interest" description="Disordered" evidence="1">
    <location>
        <begin position="93"/>
        <end position="117"/>
    </location>
</feature>
<organism evidence="2 3">
    <name type="scientific">Ruegeria profundi</name>
    <dbReference type="NCBI Taxonomy" id="1685378"/>
    <lineage>
        <taxon>Bacteria</taxon>
        <taxon>Pseudomonadati</taxon>
        <taxon>Pseudomonadota</taxon>
        <taxon>Alphaproteobacteria</taxon>
        <taxon>Rhodobacterales</taxon>
        <taxon>Roseobacteraceae</taxon>
        <taxon>Ruegeria</taxon>
    </lineage>
</organism>
<evidence type="ECO:0000313" key="2">
    <source>
        <dbReference type="EMBL" id="KUJ77566.1"/>
    </source>
</evidence>
<proteinExistence type="predicted"/>
<name>A0A0X3TSY0_9RHOB</name>
<dbReference type="Gene3D" id="3.10.450.50">
    <property type="match status" value="1"/>
</dbReference>